<gene>
    <name evidence="1" type="ORF">HKW66_Vig0006470</name>
</gene>
<reference evidence="1 2" key="1">
    <citation type="submission" date="2020-05" db="EMBL/GenBank/DDBJ databases">
        <title>Vigna angularis (adzuki bean) Var. LongXiaoDou No. 4 denovo assembly.</title>
        <authorList>
            <person name="Xiang H."/>
        </authorList>
    </citation>
    <scope>NUCLEOTIDE SEQUENCE [LARGE SCALE GENOMIC DNA]</scope>
    <source>
        <tissue evidence="1">Leaf</tissue>
    </source>
</reference>
<name>A0A8T0LEE3_PHAAN</name>
<evidence type="ECO:0000313" key="1">
    <source>
        <dbReference type="EMBL" id="KAG2409982.1"/>
    </source>
</evidence>
<sequence length="117" mass="13915">MSLMRNNKYKVVSYVVEIIPMGNFAMQNTSQEEWGWRQRWDVYRWDDNSSENWNLNGWEDERWELYGWKDERWELYGWDVDRASIGGGNGNRGGLAANVMSMVEKEIAIIKANMVQR</sequence>
<dbReference type="AlphaFoldDB" id="A0A8T0LEE3"/>
<dbReference type="Proteomes" id="UP000743370">
    <property type="component" value="Unassembled WGS sequence"/>
</dbReference>
<dbReference type="EMBL" id="JABFOF010000001">
    <property type="protein sequence ID" value="KAG2409982.1"/>
    <property type="molecule type" value="Genomic_DNA"/>
</dbReference>
<evidence type="ECO:0000313" key="2">
    <source>
        <dbReference type="Proteomes" id="UP000743370"/>
    </source>
</evidence>
<protein>
    <submittedName>
        <fullName evidence="1">Uncharacterized protein</fullName>
    </submittedName>
</protein>
<comment type="caution">
    <text evidence="1">The sequence shown here is derived from an EMBL/GenBank/DDBJ whole genome shotgun (WGS) entry which is preliminary data.</text>
</comment>
<proteinExistence type="predicted"/>
<organism evidence="1 2">
    <name type="scientific">Phaseolus angularis</name>
    <name type="common">Azuki bean</name>
    <name type="synonym">Vigna angularis</name>
    <dbReference type="NCBI Taxonomy" id="3914"/>
    <lineage>
        <taxon>Eukaryota</taxon>
        <taxon>Viridiplantae</taxon>
        <taxon>Streptophyta</taxon>
        <taxon>Embryophyta</taxon>
        <taxon>Tracheophyta</taxon>
        <taxon>Spermatophyta</taxon>
        <taxon>Magnoliopsida</taxon>
        <taxon>eudicotyledons</taxon>
        <taxon>Gunneridae</taxon>
        <taxon>Pentapetalae</taxon>
        <taxon>rosids</taxon>
        <taxon>fabids</taxon>
        <taxon>Fabales</taxon>
        <taxon>Fabaceae</taxon>
        <taxon>Papilionoideae</taxon>
        <taxon>50 kb inversion clade</taxon>
        <taxon>NPAAA clade</taxon>
        <taxon>indigoferoid/millettioid clade</taxon>
        <taxon>Phaseoleae</taxon>
        <taxon>Vigna</taxon>
    </lineage>
</organism>
<accession>A0A8T0LEE3</accession>